<dbReference type="HAMAP" id="MF_00201">
    <property type="entry name" value="RecO"/>
    <property type="match status" value="1"/>
</dbReference>
<evidence type="ECO:0000256" key="5">
    <source>
        <dbReference type="ARBA" id="ARBA00033409"/>
    </source>
</evidence>
<dbReference type="InterPro" id="IPR042242">
    <property type="entry name" value="RecO_C"/>
</dbReference>
<dbReference type="InterPro" id="IPR003717">
    <property type="entry name" value="RecO"/>
</dbReference>
<keyword evidence="4 6" id="KW-0233">DNA recombination</keyword>
<evidence type="ECO:0000256" key="1">
    <source>
        <dbReference type="ARBA" id="ARBA00003065"/>
    </source>
</evidence>
<comment type="function">
    <text evidence="1 6">Involved in DNA repair and RecF pathway recombination.</text>
</comment>
<dbReference type="Pfam" id="PF02565">
    <property type="entry name" value="RecO_C"/>
    <property type="match status" value="1"/>
</dbReference>
<dbReference type="NCBIfam" id="TIGR00613">
    <property type="entry name" value="reco"/>
    <property type="match status" value="1"/>
</dbReference>
<dbReference type="SUPFAM" id="SSF57863">
    <property type="entry name" value="ArfGap/RecO-like zinc finger"/>
    <property type="match status" value="1"/>
</dbReference>
<dbReference type="InterPro" id="IPR037278">
    <property type="entry name" value="ARFGAP/RecO"/>
</dbReference>
<dbReference type="PANTHER" id="PTHR33991:SF1">
    <property type="entry name" value="DNA REPAIR PROTEIN RECO"/>
    <property type="match status" value="1"/>
</dbReference>
<organism evidence="7">
    <name type="scientific">Salinispirillum sp. LH 10-3-1</name>
    <dbReference type="NCBI Taxonomy" id="2952525"/>
    <lineage>
        <taxon>Bacteria</taxon>
        <taxon>Pseudomonadati</taxon>
        <taxon>Pseudomonadota</taxon>
        <taxon>Gammaproteobacteria</taxon>
        <taxon>Oceanospirillales</taxon>
        <taxon>Saccharospirillaceae</taxon>
        <taxon>Salinispirillum</taxon>
    </lineage>
</organism>
<comment type="similarity">
    <text evidence="2 6">Belongs to the RecO family.</text>
</comment>
<evidence type="ECO:0000256" key="6">
    <source>
        <dbReference type="HAMAP-Rule" id="MF_00201"/>
    </source>
</evidence>
<dbReference type="InterPro" id="IPR012340">
    <property type="entry name" value="NA-bd_OB-fold"/>
</dbReference>
<evidence type="ECO:0000256" key="4">
    <source>
        <dbReference type="ARBA" id="ARBA00023172"/>
    </source>
</evidence>
<dbReference type="GO" id="GO:0006310">
    <property type="term" value="P:DNA recombination"/>
    <property type="evidence" value="ECO:0007669"/>
    <property type="project" value="UniProtKB-UniRule"/>
</dbReference>
<sequence>MIGLPPVNAFVLHRTPYRESSSLVRLFVPGQGQLVATWRGTAALHLYQPYHIDWQASGDWVTIRSVDLAGKVLRLKGQALYLALYLNELLGVLLPRWVPAEALFGTYYATLRRLESGESAEPLLRFFERRLLEQLGFGIDFERDRAGELLQPERHYRFDDQNAFLQDPSSIVVDGFHGQDLIHIAHNDYGSPSTRRAAKQLFRRALALQLGERELLSRRFLQPLVSPSHSSGTPNT</sequence>
<dbReference type="AlphaFoldDB" id="A0AB38YDV5"/>
<name>A0AB38YDV5_9GAMM</name>
<dbReference type="Gene3D" id="1.20.1440.120">
    <property type="entry name" value="Recombination protein O, C-terminal domain"/>
    <property type="match status" value="1"/>
</dbReference>
<keyword evidence="6" id="KW-0227">DNA damage</keyword>
<dbReference type="GO" id="GO:0006302">
    <property type="term" value="P:double-strand break repair"/>
    <property type="evidence" value="ECO:0007669"/>
    <property type="project" value="TreeGrafter"/>
</dbReference>
<evidence type="ECO:0000256" key="2">
    <source>
        <dbReference type="ARBA" id="ARBA00007452"/>
    </source>
</evidence>
<accession>A0AB38YDV5</accession>
<evidence type="ECO:0000256" key="3">
    <source>
        <dbReference type="ARBA" id="ARBA00021310"/>
    </source>
</evidence>
<dbReference type="GO" id="GO:0043590">
    <property type="term" value="C:bacterial nucleoid"/>
    <property type="evidence" value="ECO:0007669"/>
    <property type="project" value="TreeGrafter"/>
</dbReference>
<dbReference type="Gene3D" id="2.40.50.140">
    <property type="entry name" value="Nucleic acid-binding proteins"/>
    <property type="match status" value="1"/>
</dbReference>
<evidence type="ECO:0000313" key="7">
    <source>
        <dbReference type="EMBL" id="WLD57445.1"/>
    </source>
</evidence>
<protein>
    <recommendedName>
        <fullName evidence="3 6">DNA repair protein RecO</fullName>
    </recommendedName>
    <alternativeName>
        <fullName evidence="5 6">Recombination protein O</fullName>
    </alternativeName>
</protein>
<reference evidence="7" key="1">
    <citation type="submission" date="2022-07" db="EMBL/GenBank/DDBJ databases">
        <title>Complete genome sequence of Salinispirillum sp. LH10-3-1 capable of multiple carbohydrate inversion isolated from a soda lake.</title>
        <authorList>
            <person name="Liu J."/>
            <person name="Zhai Y."/>
            <person name="Zhang H."/>
            <person name="Yang H."/>
            <person name="Qu J."/>
            <person name="Li J."/>
        </authorList>
    </citation>
    <scope>NUCLEOTIDE SEQUENCE</scope>
    <source>
        <strain evidence="7">LH 10-3-1</strain>
    </source>
</reference>
<dbReference type="RefSeq" id="WP_304994731.1">
    <property type="nucleotide sequence ID" value="NZ_CP101717.1"/>
</dbReference>
<keyword evidence="6" id="KW-0234">DNA repair</keyword>
<dbReference type="EMBL" id="CP101717">
    <property type="protein sequence ID" value="WLD57445.1"/>
    <property type="molecule type" value="Genomic_DNA"/>
</dbReference>
<proteinExistence type="inferred from homology"/>
<gene>
    <name evidence="6 7" type="primary">recO</name>
    <name evidence="7" type="ORF">NFC81_12080</name>
</gene>
<dbReference type="PANTHER" id="PTHR33991">
    <property type="entry name" value="DNA REPAIR PROTEIN RECO"/>
    <property type="match status" value="1"/>
</dbReference>